<reference evidence="1 2" key="1">
    <citation type="submission" date="2023-10" db="EMBL/GenBank/DDBJ databases">
        <title>Eight complete genome sequences of bacteria isolated from laboratory stock of Giant Kelp gametophytes.</title>
        <authorList>
            <person name="Tolentino B."/>
            <person name="Nuzhdin S."/>
        </authorList>
    </citation>
    <scope>NUCLEOTIDE SEQUENCE [LARGE SCALE GENOMIC DNA]</scope>
    <source>
        <strain evidence="1 2">LC.270.F.C4</strain>
        <plasmid evidence="1 2">unnamed5</plasmid>
    </source>
</reference>
<organism evidence="1 2">
    <name type="scientific">Tritonibacter scottomollicae</name>
    <name type="common">Epibacterium scottomollicae</name>
    <dbReference type="NCBI Taxonomy" id="483013"/>
    <lineage>
        <taxon>Bacteria</taxon>
        <taxon>Pseudomonadati</taxon>
        <taxon>Pseudomonadota</taxon>
        <taxon>Alphaproteobacteria</taxon>
        <taxon>Rhodobacterales</taxon>
        <taxon>Paracoccaceae</taxon>
        <taxon>Tritonibacter</taxon>
    </lineage>
</organism>
<keyword evidence="2" id="KW-1185">Reference proteome</keyword>
<dbReference type="PANTHER" id="PTHR35841">
    <property type="entry name" value="PHOSPHONATES-BINDING PERIPLASMIC PROTEIN"/>
    <property type="match status" value="1"/>
</dbReference>
<protein>
    <submittedName>
        <fullName evidence="1">PhnD/SsuA/transferrin family substrate-binding protein</fullName>
    </submittedName>
</protein>
<dbReference type="PANTHER" id="PTHR35841:SF1">
    <property type="entry name" value="PHOSPHONATES-BINDING PERIPLASMIC PROTEIN"/>
    <property type="match status" value="1"/>
</dbReference>
<geneLocation type="plasmid" evidence="1 2">
    <name>unnamed5</name>
</geneLocation>
<gene>
    <name evidence="1" type="ORF">R1T40_00185</name>
</gene>
<name>A0ABZ0HA43_TRISK</name>
<sequence length="273" mass="29945">MVALVTGIVTTVPARAGIELVFGTYAADKPSATVRKYRPFLTFLETRMEALLDEEVTINLRISKDYEASIDDLASGRVDFARFGPASYVHAMDRNSGISIIAMESKKGEKRFKGVIAVHKDSAIENVEDLVGLSFAFGDELSTIGRYLSQSYLLDAGISANDLHGYAYLGRHDLVGEAVGAGKFSAGALKESTFKELVAKGVPIRALASFDNVTKPWLARSDLDPRVFEAMQRVMLSADNEEIVKRVAKNGFLAGVDADYDFVRRAMKRSRDF</sequence>
<accession>A0ABZ0HA43</accession>
<evidence type="ECO:0000313" key="1">
    <source>
        <dbReference type="EMBL" id="WOI31439.1"/>
    </source>
</evidence>
<dbReference type="EMBL" id="CP136702">
    <property type="protein sequence ID" value="WOI31439.1"/>
    <property type="molecule type" value="Genomic_DNA"/>
</dbReference>
<dbReference type="Gene3D" id="3.40.190.10">
    <property type="entry name" value="Periplasmic binding protein-like II"/>
    <property type="match status" value="2"/>
</dbReference>
<dbReference type="Proteomes" id="UP001302666">
    <property type="component" value="Plasmid unnamed5"/>
</dbReference>
<evidence type="ECO:0000313" key="2">
    <source>
        <dbReference type="Proteomes" id="UP001302666"/>
    </source>
</evidence>
<dbReference type="SUPFAM" id="SSF53850">
    <property type="entry name" value="Periplasmic binding protein-like II"/>
    <property type="match status" value="1"/>
</dbReference>
<dbReference type="RefSeq" id="WP_317384076.1">
    <property type="nucleotide sequence ID" value="NZ_CP136702.1"/>
</dbReference>
<dbReference type="Pfam" id="PF12974">
    <property type="entry name" value="Phosphonate-bd"/>
    <property type="match status" value="1"/>
</dbReference>
<proteinExistence type="predicted"/>
<keyword evidence="1" id="KW-0614">Plasmid</keyword>